<evidence type="ECO:0000313" key="2">
    <source>
        <dbReference type="EMBL" id="HDX30394.1"/>
    </source>
</evidence>
<accession>A0A7C1FHB7</accession>
<reference evidence="2" key="1">
    <citation type="journal article" date="2020" name="mSystems">
        <title>Genome- and Community-Level Interaction Insights into Carbon Utilization and Element Cycling Functions of Hydrothermarchaeota in Hydrothermal Sediment.</title>
        <authorList>
            <person name="Zhou Z."/>
            <person name="Liu Y."/>
            <person name="Xu W."/>
            <person name="Pan J."/>
            <person name="Luo Z.H."/>
            <person name="Li M."/>
        </authorList>
    </citation>
    <scope>NUCLEOTIDE SEQUENCE [LARGE SCALE GENOMIC DNA]</scope>
    <source>
        <strain evidence="2">SpSt-289</strain>
    </source>
</reference>
<sequence>MVTTEELVQLARRVGELLVERNLLCATAESCTGGLIGHLITENAGSSAYFAGAAVVYSYTAKERLLAVDHETLLREGAVSAAVAQQMAQGALRLFNVDVAVSVTGIAGPGGGLPHKPIGTTYLHLSAADGYEQGAHYVWPGNRSQNKLLSAQAALAMLLNYLEGRHQPS</sequence>
<dbReference type="Pfam" id="PF02464">
    <property type="entry name" value="CinA"/>
    <property type="match status" value="1"/>
</dbReference>
<organism evidence="2">
    <name type="scientific">Caldilinea aerophila</name>
    <dbReference type="NCBI Taxonomy" id="133453"/>
    <lineage>
        <taxon>Bacteria</taxon>
        <taxon>Bacillati</taxon>
        <taxon>Chloroflexota</taxon>
        <taxon>Caldilineae</taxon>
        <taxon>Caldilineales</taxon>
        <taxon>Caldilineaceae</taxon>
        <taxon>Caldilinea</taxon>
    </lineage>
</organism>
<dbReference type="NCBIfam" id="TIGR00199">
    <property type="entry name" value="PncC_domain"/>
    <property type="match status" value="1"/>
</dbReference>
<dbReference type="InterPro" id="IPR036653">
    <property type="entry name" value="CinA-like_C"/>
</dbReference>
<gene>
    <name evidence="2" type="ORF">ENQ20_02750</name>
</gene>
<comment type="caution">
    <text evidence="2">The sequence shown here is derived from an EMBL/GenBank/DDBJ whole genome shotgun (WGS) entry which is preliminary data.</text>
</comment>
<name>A0A7C1FHB7_9CHLR</name>
<dbReference type="SUPFAM" id="SSF142433">
    <property type="entry name" value="CinA-like"/>
    <property type="match status" value="1"/>
</dbReference>
<dbReference type="Gene3D" id="3.90.950.20">
    <property type="entry name" value="CinA-like"/>
    <property type="match status" value="1"/>
</dbReference>
<proteinExistence type="predicted"/>
<dbReference type="InterPro" id="IPR008136">
    <property type="entry name" value="CinA_C"/>
</dbReference>
<protein>
    <submittedName>
        <fullName evidence="2">CinA family protein</fullName>
    </submittedName>
</protein>
<dbReference type="EMBL" id="DSMG01000037">
    <property type="protein sequence ID" value="HDX30394.1"/>
    <property type="molecule type" value="Genomic_DNA"/>
</dbReference>
<evidence type="ECO:0000259" key="1">
    <source>
        <dbReference type="Pfam" id="PF02464"/>
    </source>
</evidence>
<dbReference type="AlphaFoldDB" id="A0A7C1FHB7"/>
<feature type="domain" description="CinA C-terminal" evidence="1">
    <location>
        <begin position="9"/>
        <end position="161"/>
    </location>
</feature>